<feature type="transmembrane region" description="Helical" evidence="2">
    <location>
        <begin position="7"/>
        <end position="28"/>
    </location>
</feature>
<reference evidence="3" key="1">
    <citation type="journal article" date="2021" name="PeerJ">
        <title>Extensive microbial diversity within the chicken gut microbiome revealed by metagenomics and culture.</title>
        <authorList>
            <person name="Gilroy R."/>
            <person name="Ravi A."/>
            <person name="Getino M."/>
            <person name="Pursley I."/>
            <person name="Horton D.L."/>
            <person name="Alikhan N.F."/>
            <person name="Baker D."/>
            <person name="Gharbi K."/>
            <person name="Hall N."/>
            <person name="Watson M."/>
            <person name="Adriaenssens E.M."/>
            <person name="Foster-Nyarko E."/>
            <person name="Jarju S."/>
            <person name="Secka A."/>
            <person name="Antonio M."/>
            <person name="Oren A."/>
            <person name="Chaudhuri R.R."/>
            <person name="La Ragione R."/>
            <person name="Hildebrand F."/>
            <person name="Pallen M.J."/>
        </authorList>
    </citation>
    <scope>NUCLEOTIDE SEQUENCE</scope>
    <source>
        <strain evidence="3">CHK191-13928</strain>
    </source>
</reference>
<gene>
    <name evidence="3" type="ORF">H9735_10015</name>
</gene>
<dbReference type="Pfam" id="PF12895">
    <property type="entry name" value="ANAPC3"/>
    <property type="match status" value="1"/>
</dbReference>
<comment type="caution">
    <text evidence="3">The sequence shown here is derived from an EMBL/GenBank/DDBJ whole genome shotgun (WGS) entry which is preliminary data.</text>
</comment>
<dbReference type="PROSITE" id="PS50005">
    <property type="entry name" value="TPR"/>
    <property type="match status" value="1"/>
</dbReference>
<evidence type="ECO:0000313" key="4">
    <source>
        <dbReference type="Proteomes" id="UP000886721"/>
    </source>
</evidence>
<keyword evidence="2" id="KW-1133">Transmembrane helix</keyword>
<evidence type="ECO:0000313" key="3">
    <source>
        <dbReference type="EMBL" id="HIX68435.1"/>
    </source>
</evidence>
<accession>A0A9D1WYP4</accession>
<evidence type="ECO:0000256" key="2">
    <source>
        <dbReference type="SAM" id="Phobius"/>
    </source>
</evidence>
<sequence length="217" mass="25066">MNRRAKGILIVVLAAVLFILVFSGYGYISQKMTANDGVEYLNDKEYQKAYEKFHKASGKFTLFWTKQKTDVLLYEGEALYQLERYDDAIEVYDRLIDKGESKAYSFKAFCYAGKGDNGKALKVCDKGIEELPNEGGIYCTKYGILAKQEKYKEGIKILETALERDDLNDRKEVLFTRIGAYESIFDYDKAYEYAKAFVKEYPDDKDGQKELTFLETR</sequence>
<keyword evidence="2" id="KW-0472">Membrane</keyword>
<name>A0A9D1WYP4_9FIRM</name>
<dbReference type="SUPFAM" id="SSF48452">
    <property type="entry name" value="TPR-like"/>
    <property type="match status" value="1"/>
</dbReference>
<dbReference type="InterPro" id="IPR019734">
    <property type="entry name" value="TPR_rpt"/>
</dbReference>
<dbReference type="AlphaFoldDB" id="A0A9D1WYP4"/>
<dbReference type="EMBL" id="DXEM01000031">
    <property type="protein sequence ID" value="HIX68435.1"/>
    <property type="molecule type" value="Genomic_DNA"/>
</dbReference>
<dbReference type="Gene3D" id="1.25.40.10">
    <property type="entry name" value="Tetratricopeptide repeat domain"/>
    <property type="match status" value="2"/>
</dbReference>
<organism evidence="3 4">
    <name type="scientific">Candidatus Anaerostipes excrementavium</name>
    <dbReference type="NCBI Taxonomy" id="2838463"/>
    <lineage>
        <taxon>Bacteria</taxon>
        <taxon>Bacillati</taxon>
        <taxon>Bacillota</taxon>
        <taxon>Clostridia</taxon>
        <taxon>Lachnospirales</taxon>
        <taxon>Lachnospiraceae</taxon>
        <taxon>Anaerostipes</taxon>
    </lineage>
</organism>
<dbReference type="Proteomes" id="UP000886721">
    <property type="component" value="Unassembled WGS sequence"/>
</dbReference>
<proteinExistence type="predicted"/>
<dbReference type="InterPro" id="IPR011990">
    <property type="entry name" value="TPR-like_helical_dom_sf"/>
</dbReference>
<keyword evidence="1" id="KW-0802">TPR repeat</keyword>
<protein>
    <submittedName>
        <fullName evidence="3">Tetratricopeptide repeat protein</fullName>
    </submittedName>
</protein>
<dbReference type="SMART" id="SM00028">
    <property type="entry name" value="TPR"/>
    <property type="match status" value="3"/>
</dbReference>
<keyword evidence="2" id="KW-0812">Transmembrane</keyword>
<evidence type="ECO:0000256" key="1">
    <source>
        <dbReference type="PROSITE-ProRule" id="PRU00339"/>
    </source>
</evidence>
<feature type="repeat" description="TPR" evidence="1">
    <location>
        <begin position="69"/>
        <end position="102"/>
    </location>
</feature>
<dbReference type="Pfam" id="PF13174">
    <property type="entry name" value="TPR_6"/>
    <property type="match status" value="1"/>
</dbReference>
<reference evidence="3" key="2">
    <citation type="submission" date="2021-04" db="EMBL/GenBank/DDBJ databases">
        <authorList>
            <person name="Gilroy R."/>
        </authorList>
    </citation>
    <scope>NUCLEOTIDE SEQUENCE</scope>
    <source>
        <strain evidence="3">CHK191-13928</strain>
    </source>
</reference>